<comment type="similarity">
    <text evidence="1">Belongs to the ParB family.</text>
</comment>
<accession>A0ABR7HQP2</accession>
<evidence type="ECO:0000256" key="3">
    <source>
        <dbReference type="SAM" id="MobiDB-lite"/>
    </source>
</evidence>
<dbReference type="Gene3D" id="3.90.1530.30">
    <property type="match status" value="1"/>
</dbReference>
<feature type="compositionally biased region" description="Basic and acidic residues" evidence="3">
    <location>
        <begin position="359"/>
        <end position="376"/>
    </location>
</feature>
<feature type="compositionally biased region" description="Basic and acidic residues" evidence="3">
    <location>
        <begin position="38"/>
        <end position="57"/>
    </location>
</feature>
<dbReference type="RefSeq" id="WP_186963025.1">
    <property type="nucleotide sequence ID" value="NZ_JACOPR010000002.1"/>
</dbReference>
<evidence type="ECO:0000313" key="6">
    <source>
        <dbReference type="Proteomes" id="UP000660021"/>
    </source>
</evidence>
<evidence type="ECO:0000313" key="5">
    <source>
        <dbReference type="EMBL" id="MBC5729846.1"/>
    </source>
</evidence>
<dbReference type="PANTHER" id="PTHR33375:SF1">
    <property type="entry name" value="CHROMOSOME-PARTITIONING PROTEIN PARB-RELATED"/>
    <property type="match status" value="1"/>
</dbReference>
<comment type="caution">
    <text evidence="5">The sequence shown here is derived from an EMBL/GenBank/DDBJ whole genome shotgun (WGS) entry which is preliminary data.</text>
</comment>
<protein>
    <submittedName>
        <fullName evidence="5">ParB/RepB/Spo0J family partition protein</fullName>
    </submittedName>
</protein>
<evidence type="ECO:0000256" key="2">
    <source>
        <dbReference type="ARBA" id="ARBA00022829"/>
    </source>
</evidence>
<proteinExistence type="inferred from homology"/>
<feature type="region of interest" description="Disordered" evidence="3">
    <location>
        <begin position="354"/>
        <end position="376"/>
    </location>
</feature>
<dbReference type="InterPro" id="IPR041468">
    <property type="entry name" value="HTH_ParB/Spo0J"/>
</dbReference>
<feature type="region of interest" description="Disordered" evidence="3">
    <location>
        <begin position="35"/>
        <end position="57"/>
    </location>
</feature>
<feature type="domain" description="ParB-like N-terminal" evidence="4">
    <location>
        <begin position="85"/>
        <end position="183"/>
    </location>
</feature>
<dbReference type="Gene3D" id="1.10.10.2830">
    <property type="match status" value="1"/>
</dbReference>
<sequence length="538" mass="61409">MAKKNLNDRCPLQDECERKCEYKFRELECDYYANNGVGEDRTIPDQEERRDEAERKAYEEQYEADLAGVEDDDEPTAQPAKGVITYISVKELHPHPDNPRKDVGDVTELAESIKVNGVLQNLTVVPNMVTGEITGDTWQRGYKVIIGHRRLAAAKLAGLETLPCVVVNMSEREQLSTMLTENMQRSDLTVYEQAQGFQMMLDMGDTVEDIAEKSGFSATTVRRRVKLLELDKDKFKKSEERGVTLFEYMELDKLKSPERKNEMLDYIGTENFKYKLKQAIDAEATAERKAKWVELLSAFATQVESRTGYRTVKSDYVSSKIEMERPDDADTVEYFFCIEKWGYIALMVKDEPTAATPEEEAKRREEQMKQERKDAAAKALSEATARAYELRADFVATVSAAAIKKRLADVVALWAYAEYRDDTSWLTEEEIMQATGVGPFAEDDEDGEDDAAFTLQAVTDAIGKTPEKALLRMIYARLGDGKSEGYFRSYWNSYTMKHEENEKLDRIYALLVKLGYEMSDDEKALQDGTHELFNEEAE</sequence>
<reference evidence="5 6" key="1">
    <citation type="submission" date="2020-08" db="EMBL/GenBank/DDBJ databases">
        <title>Genome public.</title>
        <authorList>
            <person name="Liu C."/>
            <person name="Sun Q."/>
        </authorList>
    </citation>
    <scope>NUCLEOTIDE SEQUENCE [LARGE SCALE GENOMIC DNA]</scope>
    <source>
        <strain evidence="5 6">New-38</strain>
    </source>
</reference>
<dbReference type="Proteomes" id="UP000660021">
    <property type="component" value="Unassembled WGS sequence"/>
</dbReference>
<dbReference type="InterPro" id="IPR004437">
    <property type="entry name" value="ParB/RepB/Spo0J"/>
</dbReference>
<dbReference type="EMBL" id="JACOPR010000002">
    <property type="protein sequence ID" value="MBC5729846.1"/>
    <property type="molecule type" value="Genomic_DNA"/>
</dbReference>
<gene>
    <name evidence="5" type="ORF">H8S34_03240</name>
</gene>
<keyword evidence="6" id="KW-1185">Reference proteome</keyword>
<evidence type="ECO:0000256" key="1">
    <source>
        <dbReference type="ARBA" id="ARBA00006295"/>
    </source>
</evidence>
<dbReference type="Pfam" id="PF02195">
    <property type="entry name" value="ParB_N"/>
    <property type="match status" value="1"/>
</dbReference>
<organism evidence="5 6">
    <name type="scientific">Pseudoflavonifractor hominis</name>
    <dbReference type="NCBI Taxonomy" id="2763059"/>
    <lineage>
        <taxon>Bacteria</taxon>
        <taxon>Bacillati</taxon>
        <taxon>Bacillota</taxon>
        <taxon>Clostridia</taxon>
        <taxon>Eubacteriales</taxon>
        <taxon>Oscillospiraceae</taxon>
        <taxon>Pseudoflavonifractor</taxon>
    </lineage>
</organism>
<keyword evidence="2" id="KW-0159">Chromosome partition</keyword>
<dbReference type="InterPro" id="IPR050336">
    <property type="entry name" value="Chromosome_partition/occlusion"/>
</dbReference>
<dbReference type="SUPFAM" id="SSF110849">
    <property type="entry name" value="ParB/Sulfiredoxin"/>
    <property type="match status" value="1"/>
</dbReference>
<dbReference type="SMART" id="SM00470">
    <property type="entry name" value="ParB"/>
    <property type="match status" value="1"/>
</dbReference>
<dbReference type="NCBIfam" id="TIGR00180">
    <property type="entry name" value="parB_part"/>
    <property type="match status" value="1"/>
</dbReference>
<evidence type="ECO:0000259" key="4">
    <source>
        <dbReference type="SMART" id="SM00470"/>
    </source>
</evidence>
<dbReference type="PANTHER" id="PTHR33375">
    <property type="entry name" value="CHROMOSOME-PARTITIONING PROTEIN PARB-RELATED"/>
    <property type="match status" value="1"/>
</dbReference>
<dbReference type="Pfam" id="PF17762">
    <property type="entry name" value="HTH_ParB"/>
    <property type="match status" value="1"/>
</dbReference>
<name>A0ABR7HQP2_9FIRM</name>
<dbReference type="InterPro" id="IPR036086">
    <property type="entry name" value="ParB/Sulfiredoxin_sf"/>
</dbReference>
<dbReference type="InterPro" id="IPR003115">
    <property type="entry name" value="ParB_N"/>
</dbReference>
<dbReference type="SUPFAM" id="SSF109709">
    <property type="entry name" value="KorB DNA-binding domain-like"/>
    <property type="match status" value="1"/>
</dbReference>